<dbReference type="RefSeq" id="WP_283712364.1">
    <property type="nucleotide sequence ID" value="NZ_JASJEW010000001.1"/>
</dbReference>
<dbReference type="Pfam" id="PF01979">
    <property type="entry name" value="Amidohydro_1"/>
    <property type="match status" value="1"/>
</dbReference>
<name>A0ABT6ZI41_9ACTN</name>
<dbReference type="SUPFAM" id="SSF51556">
    <property type="entry name" value="Metallo-dependent hydrolases"/>
    <property type="match status" value="1"/>
</dbReference>
<organism evidence="4 5">
    <name type="scientific">Kribbibacterium absianum</name>
    <dbReference type="NCBI Taxonomy" id="3044210"/>
    <lineage>
        <taxon>Bacteria</taxon>
        <taxon>Bacillati</taxon>
        <taxon>Actinomycetota</taxon>
        <taxon>Coriobacteriia</taxon>
        <taxon>Coriobacteriales</taxon>
        <taxon>Kribbibacteriaceae</taxon>
        <taxon>Kribbibacterium</taxon>
    </lineage>
</organism>
<dbReference type="PANTHER" id="PTHR11113">
    <property type="entry name" value="N-ACETYLGLUCOSAMINE-6-PHOSPHATE DEACETYLASE"/>
    <property type="match status" value="1"/>
</dbReference>
<dbReference type="EMBL" id="JASJEX010000001">
    <property type="protein sequence ID" value="MDJ1128723.1"/>
    <property type="molecule type" value="Genomic_DNA"/>
</dbReference>
<dbReference type="Gene3D" id="2.30.40.10">
    <property type="entry name" value="Urease, subunit C, domain 1"/>
    <property type="match status" value="2"/>
</dbReference>
<sequence>MRIKNAKIYQPDGTFKETDLVTDGEYIKSDAKADHEIVDGFELFAIPALIDVHVSQCGELHFDEGGNFAIDKISDLEAQNGVLTWYGVTKLPAAHAEKAARFMDTWNTETAPLHPECADLAGLVLERPIAHIQDAKPSDESWKDLAYDDADEFAKIEADTKKAFKLIEVDAAQPGADKYISLVSKEAQVAIVDTDPSFADAEKAFKAGVVMAQRYWGKECVLDPKRPTVLQAVLQNDGKFLQLLVGEDNVDKRNVTSTFAEFQDKIVLSSSDGNLYDAMKRLIELGVPAADAINACTVTPALALKVADKMGTLEDGKLANILLVDKDFHIRHVIHRGKMVI</sequence>
<dbReference type="InterPro" id="IPR006680">
    <property type="entry name" value="Amidohydro-rel"/>
</dbReference>
<keyword evidence="5" id="KW-1185">Reference proteome</keyword>
<comment type="caution">
    <text evidence="4">The sequence shown here is derived from an EMBL/GenBank/DDBJ whole genome shotgun (WGS) entry which is preliminary data.</text>
</comment>
<dbReference type="Gene3D" id="3.20.20.140">
    <property type="entry name" value="Metal-dependent hydrolases"/>
    <property type="match status" value="1"/>
</dbReference>
<dbReference type="Proteomes" id="UP001431693">
    <property type="component" value="Unassembled WGS sequence"/>
</dbReference>
<dbReference type="SUPFAM" id="SSF51338">
    <property type="entry name" value="Composite domain of metallo-dependent hydrolases"/>
    <property type="match status" value="1"/>
</dbReference>
<reference evidence="4" key="1">
    <citation type="submission" date="2023-05" db="EMBL/GenBank/DDBJ databases">
        <title>[olsenella] sp. nov., isolated from a pig farm feces dump.</title>
        <authorList>
            <person name="Chang Y.-H."/>
        </authorList>
    </citation>
    <scope>NUCLEOTIDE SEQUENCE</scope>
    <source>
        <strain evidence="4">YH-ols2217</strain>
    </source>
</reference>
<evidence type="ECO:0000256" key="2">
    <source>
        <dbReference type="ARBA" id="ARBA00022801"/>
    </source>
</evidence>
<dbReference type="PANTHER" id="PTHR11113:SF14">
    <property type="entry name" value="N-ACETYLGLUCOSAMINE-6-PHOSPHATE DEACETYLASE"/>
    <property type="match status" value="1"/>
</dbReference>
<dbReference type="InterPro" id="IPR032466">
    <property type="entry name" value="Metal_Hydrolase"/>
</dbReference>
<evidence type="ECO:0000313" key="4">
    <source>
        <dbReference type="EMBL" id="MDJ1128723.1"/>
    </source>
</evidence>
<proteinExistence type="inferred from homology"/>
<evidence type="ECO:0000313" key="5">
    <source>
        <dbReference type="Proteomes" id="UP001431693"/>
    </source>
</evidence>
<comment type="similarity">
    <text evidence="1">Belongs to the metallo-dependent hydrolases superfamily. NagA family.</text>
</comment>
<feature type="domain" description="Amidohydrolase-related" evidence="3">
    <location>
        <begin position="240"/>
        <end position="340"/>
    </location>
</feature>
<evidence type="ECO:0000259" key="3">
    <source>
        <dbReference type="Pfam" id="PF01979"/>
    </source>
</evidence>
<evidence type="ECO:0000256" key="1">
    <source>
        <dbReference type="ARBA" id="ARBA00010716"/>
    </source>
</evidence>
<keyword evidence="2" id="KW-0378">Hydrolase</keyword>
<accession>A0ABT6ZI41</accession>
<gene>
    <name evidence="4" type="ORF">QJ043_01295</name>
</gene>
<dbReference type="InterPro" id="IPR011059">
    <property type="entry name" value="Metal-dep_hydrolase_composite"/>
</dbReference>
<protein>
    <submittedName>
        <fullName evidence="4">Amidohydrolase family protein</fullName>
    </submittedName>
</protein>